<keyword evidence="11 14" id="KW-0408">Iron</keyword>
<dbReference type="GO" id="GO:0005737">
    <property type="term" value="C:cytoplasm"/>
    <property type="evidence" value="ECO:0007669"/>
    <property type="project" value="UniProtKB-SubCell"/>
</dbReference>
<evidence type="ECO:0000313" key="16">
    <source>
        <dbReference type="EMBL" id="ETW99051.1"/>
    </source>
</evidence>
<dbReference type="Pfam" id="PF04055">
    <property type="entry name" value="Radical_SAM"/>
    <property type="match status" value="1"/>
</dbReference>
<evidence type="ECO:0000256" key="1">
    <source>
        <dbReference type="ARBA" id="ARBA00004496"/>
    </source>
</evidence>
<evidence type="ECO:0000256" key="12">
    <source>
        <dbReference type="ARBA" id="ARBA00023014"/>
    </source>
</evidence>
<dbReference type="InterPro" id="IPR027492">
    <property type="entry name" value="RNA_MTrfase_RlmN"/>
</dbReference>
<dbReference type="GO" id="GO:0051539">
    <property type="term" value="F:4 iron, 4 sulfur cluster binding"/>
    <property type="evidence" value="ECO:0007669"/>
    <property type="project" value="UniProtKB-UniRule"/>
</dbReference>
<evidence type="ECO:0000256" key="13">
    <source>
        <dbReference type="ARBA" id="ARBA00023157"/>
    </source>
</evidence>
<dbReference type="InterPro" id="IPR058240">
    <property type="entry name" value="rSAM_sf"/>
</dbReference>
<dbReference type="Pfam" id="PF21016">
    <property type="entry name" value="RlmN_N"/>
    <property type="match status" value="1"/>
</dbReference>
<dbReference type="SFLD" id="SFLDG01062">
    <property type="entry name" value="methyltransferase_(Class_A)"/>
    <property type="match status" value="1"/>
</dbReference>
<dbReference type="NCBIfam" id="TIGR00048">
    <property type="entry name" value="rRNA_mod_RlmN"/>
    <property type="match status" value="1"/>
</dbReference>
<evidence type="ECO:0000256" key="8">
    <source>
        <dbReference type="ARBA" id="ARBA00022691"/>
    </source>
</evidence>
<dbReference type="Proteomes" id="UP000019141">
    <property type="component" value="Unassembled WGS sequence"/>
</dbReference>
<feature type="active site" description="Proton acceptor" evidence="14">
    <location>
        <position position="92"/>
    </location>
</feature>
<feature type="binding site" evidence="14">
    <location>
        <position position="119"/>
    </location>
    <ligand>
        <name>[4Fe-4S] cluster</name>
        <dbReference type="ChEBI" id="CHEBI:49883"/>
        <note>4Fe-4S-S-AdoMet</note>
    </ligand>
</feature>
<evidence type="ECO:0000313" key="17">
    <source>
        <dbReference type="Proteomes" id="UP000019141"/>
    </source>
</evidence>
<feature type="binding site" evidence="14">
    <location>
        <position position="116"/>
    </location>
    <ligand>
        <name>[4Fe-4S] cluster</name>
        <dbReference type="ChEBI" id="CHEBI:49883"/>
        <note>4Fe-4S-S-AdoMet</note>
    </ligand>
</feature>
<dbReference type="SFLD" id="SFLDS00029">
    <property type="entry name" value="Radical_SAM"/>
    <property type="match status" value="1"/>
</dbReference>
<dbReference type="FunFam" id="3.20.20.70:FF:000014">
    <property type="entry name" value="Probable dual-specificity RNA methyltransferase RlmN"/>
    <property type="match status" value="1"/>
</dbReference>
<comment type="caution">
    <text evidence="14">Lacks conserved residue(s) required for the propagation of feature annotation.</text>
</comment>
<dbReference type="SUPFAM" id="SSF102114">
    <property type="entry name" value="Radical SAM enzymes"/>
    <property type="match status" value="1"/>
</dbReference>
<organism evidence="16 17">
    <name type="scientific">Entotheonella factor</name>
    <dbReference type="NCBI Taxonomy" id="1429438"/>
    <lineage>
        <taxon>Bacteria</taxon>
        <taxon>Pseudomonadati</taxon>
        <taxon>Nitrospinota/Tectimicrobiota group</taxon>
        <taxon>Candidatus Tectimicrobiota</taxon>
        <taxon>Candidatus Entotheonellia</taxon>
        <taxon>Candidatus Entotheonellales</taxon>
        <taxon>Candidatus Entotheonellaceae</taxon>
        <taxon>Candidatus Entotheonella</taxon>
    </lineage>
</organism>
<dbReference type="PANTHER" id="PTHR30544">
    <property type="entry name" value="23S RRNA METHYLTRANSFERASE"/>
    <property type="match status" value="1"/>
</dbReference>
<keyword evidence="5 14" id="KW-0698">rRNA processing</keyword>
<dbReference type="AlphaFoldDB" id="W4LNT0"/>
<dbReference type="SFLD" id="SFLDF00275">
    <property type="entry name" value="adenosine_C2_methyltransferase"/>
    <property type="match status" value="1"/>
</dbReference>
<dbReference type="InterPro" id="IPR040072">
    <property type="entry name" value="Methyltransferase_A"/>
</dbReference>
<keyword evidence="10 14" id="KW-0479">Metal-binding</keyword>
<dbReference type="Gene3D" id="1.10.150.530">
    <property type="match status" value="1"/>
</dbReference>
<evidence type="ECO:0000256" key="4">
    <source>
        <dbReference type="ARBA" id="ARBA00022490"/>
    </source>
</evidence>
<sequence>MPSTDLRDLQLQDIADLLESEGEPRFRAKQMCQWLYQHQASNLEQMTNVPEGLRQRLQAMCHIGALTVLRHQTSDDGTEKILFGLADGNQVETVLIPAEERRTLCVSTQVGCAIGCRFCLTTQGGLVRSLRPSEIVSQVLYFQTPGKAPDRAFTNIVFMGMGEPLDNFQGTVQAIRILTAEWGLGISPRRITVSTSGLVRRLEAFGREDLKVNLAISLNATTDAVRTEIMPINKAYPIDRLLQACREFPLPARRRITFEYVMLRDVNDTPEDAARLVRLLHGIRSKVNLLPFNEIPGSPYRRPLDETVTWFQEYLLQHGLAAFVRQSRGRDISAACGQLRYESRPESELTPLLT</sequence>
<dbReference type="InterPro" id="IPR004383">
    <property type="entry name" value="rRNA_lsu_MTrfase_RlmN/Cfr"/>
</dbReference>
<keyword evidence="17" id="KW-1185">Reference proteome</keyword>
<keyword evidence="4 14" id="KW-0963">Cytoplasm</keyword>
<comment type="miscellaneous">
    <text evidence="14">Reaction proceeds by a ping-pong mechanism involving intermediate methylation of a conserved cysteine residue.</text>
</comment>
<evidence type="ECO:0000256" key="2">
    <source>
        <dbReference type="ARBA" id="ARBA00007544"/>
    </source>
</evidence>
<dbReference type="GO" id="GO:0000049">
    <property type="term" value="F:tRNA binding"/>
    <property type="evidence" value="ECO:0007669"/>
    <property type="project" value="UniProtKB-UniRule"/>
</dbReference>
<evidence type="ECO:0000256" key="6">
    <source>
        <dbReference type="ARBA" id="ARBA00022603"/>
    </source>
</evidence>
<dbReference type="EC" id="2.1.1.192" evidence="14"/>
<accession>W4LNT0</accession>
<keyword evidence="8 14" id="KW-0949">S-adenosyl-L-methionine</keyword>
<evidence type="ECO:0000256" key="5">
    <source>
        <dbReference type="ARBA" id="ARBA00022552"/>
    </source>
</evidence>
<dbReference type="PROSITE" id="PS51918">
    <property type="entry name" value="RADICAL_SAM"/>
    <property type="match status" value="1"/>
</dbReference>
<evidence type="ECO:0000256" key="10">
    <source>
        <dbReference type="ARBA" id="ARBA00022723"/>
    </source>
</evidence>
<name>W4LNT0_ENTF1</name>
<dbReference type="EMBL" id="AZHW01000487">
    <property type="protein sequence ID" value="ETW99051.1"/>
    <property type="molecule type" value="Genomic_DNA"/>
</dbReference>
<dbReference type="GO" id="GO:0030488">
    <property type="term" value="P:tRNA methylation"/>
    <property type="evidence" value="ECO:0007669"/>
    <property type="project" value="UniProtKB-UniRule"/>
</dbReference>
<reference evidence="16 17" key="1">
    <citation type="journal article" date="2014" name="Nature">
        <title>An environmental bacterial taxon with a large and distinct metabolic repertoire.</title>
        <authorList>
            <person name="Wilson M.C."/>
            <person name="Mori T."/>
            <person name="Ruckert C."/>
            <person name="Uria A.R."/>
            <person name="Helf M.J."/>
            <person name="Takada K."/>
            <person name="Gernert C."/>
            <person name="Steffens U.A."/>
            <person name="Heycke N."/>
            <person name="Schmitt S."/>
            <person name="Rinke C."/>
            <person name="Helfrich E.J."/>
            <person name="Brachmann A.O."/>
            <person name="Gurgui C."/>
            <person name="Wakimoto T."/>
            <person name="Kracht M."/>
            <person name="Crusemann M."/>
            <person name="Hentschel U."/>
            <person name="Abe I."/>
            <person name="Matsunaga S."/>
            <person name="Kalinowski J."/>
            <person name="Takeyama H."/>
            <person name="Piel J."/>
        </authorList>
    </citation>
    <scope>NUCLEOTIDE SEQUENCE [LARGE SCALE GENOMIC DNA]</scope>
    <source>
        <strain evidence="17">TSY1</strain>
    </source>
</reference>
<keyword evidence="13 14" id="KW-1015">Disulfide bond</keyword>
<comment type="subcellular location">
    <subcellularLocation>
        <location evidence="1 14">Cytoplasm</location>
    </subcellularLocation>
</comment>
<dbReference type="GO" id="GO:0046872">
    <property type="term" value="F:metal ion binding"/>
    <property type="evidence" value="ECO:0007669"/>
    <property type="project" value="UniProtKB-KW"/>
</dbReference>
<evidence type="ECO:0000256" key="7">
    <source>
        <dbReference type="ARBA" id="ARBA00022679"/>
    </source>
</evidence>
<feature type="binding site" evidence="14">
    <location>
        <position position="112"/>
    </location>
    <ligand>
        <name>[4Fe-4S] cluster</name>
        <dbReference type="ChEBI" id="CHEBI:49883"/>
        <note>4Fe-4S-S-AdoMet</note>
    </ligand>
</feature>
<keyword evidence="7 14" id="KW-0808">Transferase</keyword>
<dbReference type="GO" id="GO:0002935">
    <property type="term" value="F:tRNA (adenine(37)-C2)-methyltransferase activity"/>
    <property type="evidence" value="ECO:0007669"/>
    <property type="project" value="UniProtKB-UniRule"/>
</dbReference>
<feature type="binding site" evidence="14">
    <location>
        <position position="194"/>
    </location>
    <ligand>
        <name>S-adenosyl-L-methionine</name>
        <dbReference type="ChEBI" id="CHEBI:59789"/>
    </ligand>
</feature>
<dbReference type="InterPro" id="IPR048641">
    <property type="entry name" value="RlmN_N"/>
</dbReference>
<keyword evidence="9 14" id="KW-0819">tRNA processing</keyword>
<comment type="similarity">
    <text evidence="2 14">Belongs to the radical SAM superfamily. RlmN family.</text>
</comment>
<dbReference type="GO" id="GO:0070475">
    <property type="term" value="P:rRNA base methylation"/>
    <property type="evidence" value="ECO:0007669"/>
    <property type="project" value="UniProtKB-UniRule"/>
</dbReference>
<keyword evidence="3 14" id="KW-0004">4Fe-4S</keyword>
<feature type="binding site" evidence="14">
    <location>
        <position position="293"/>
    </location>
    <ligand>
        <name>S-adenosyl-L-methionine</name>
        <dbReference type="ChEBI" id="CHEBI:59789"/>
    </ligand>
</feature>
<keyword evidence="12 14" id="KW-0411">Iron-sulfur</keyword>
<dbReference type="HOGENOM" id="CLU_029101_2_0_7"/>
<dbReference type="GO" id="GO:0070040">
    <property type="term" value="F:rRNA (adenine(2503)-C2-)-methyltransferase activity"/>
    <property type="evidence" value="ECO:0007669"/>
    <property type="project" value="UniProtKB-UniRule"/>
</dbReference>
<dbReference type="CDD" id="cd01335">
    <property type="entry name" value="Radical_SAM"/>
    <property type="match status" value="1"/>
</dbReference>
<feature type="domain" description="Radical SAM core" evidence="15">
    <location>
        <begin position="98"/>
        <end position="331"/>
    </location>
</feature>
<dbReference type="InterPro" id="IPR007197">
    <property type="entry name" value="rSAM"/>
</dbReference>
<evidence type="ECO:0000256" key="14">
    <source>
        <dbReference type="HAMAP-Rule" id="MF_01849"/>
    </source>
</evidence>
<comment type="caution">
    <text evidence="16">The sequence shown here is derived from an EMBL/GenBank/DDBJ whole genome shotgun (WGS) entry which is preliminary data.</text>
</comment>
<protein>
    <recommendedName>
        <fullName evidence="14">Probable dual-specificity RNA methyltransferase RlmN</fullName>
        <ecNumber evidence="14">2.1.1.192</ecNumber>
    </recommendedName>
    <alternativeName>
        <fullName evidence="14">23S rRNA (adenine(2503)-C(2))-methyltransferase</fullName>
    </alternativeName>
    <alternativeName>
        <fullName evidence="14">23S rRNA m2A2503 methyltransferase</fullName>
    </alternativeName>
    <alternativeName>
        <fullName evidence="14">Ribosomal RNA large subunit methyltransferase N</fullName>
    </alternativeName>
    <alternativeName>
        <fullName evidence="14">tRNA (adenine(37)-C(2))-methyltransferase</fullName>
    </alternativeName>
    <alternativeName>
        <fullName evidence="14">tRNA m2A37 methyltransferase</fullName>
    </alternativeName>
</protein>
<comment type="function">
    <text evidence="14">Specifically methylates position 2 of adenine 2503 in 23S rRNA and position 2 of adenine 37 in tRNAs.</text>
</comment>
<dbReference type="PANTHER" id="PTHR30544:SF5">
    <property type="entry name" value="RADICAL SAM CORE DOMAIN-CONTAINING PROTEIN"/>
    <property type="match status" value="1"/>
</dbReference>
<dbReference type="PIRSF" id="PIRSF006004">
    <property type="entry name" value="CHP00048"/>
    <property type="match status" value="1"/>
</dbReference>
<comment type="cofactor">
    <cofactor evidence="14">
        <name>[4Fe-4S] cluster</name>
        <dbReference type="ChEBI" id="CHEBI:49883"/>
    </cofactor>
    <text evidence="14">Binds 1 [4Fe-4S] cluster. The cluster is coordinated with 3 cysteines and an exchangeable S-adenosyl-L-methionine.</text>
</comment>
<dbReference type="GO" id="GO:0019843">
    <property type="term" value="F:rRNA binding"/>
    <property type="evidence" value="ECO:0007669"/>
    <property type="project" value="UniProtKB-UniRule"/>
</dbReference>
<feature type="active site" description="S-methylcysteine intermediate" evidence="14">
    <location>
        <position position="336"/>
    </location>
</feature>
<keyword evidence="6 14" id="KW-0489">Methyltransferase</keyword>
<dbReference type="InterPro" id="IPR013785">
    <property type="entry name" value="Aldolase_TIM"/>
</dbReference>
<evidence type="ECO:0000256" key="9">
    <source>
        <dbReference type="ARBA" id="ARBA00022694"/>
    </source>
</evidence>
<dbReference type="HAMAP" id="MF_01849">
    <property type="entry name" value="RNA_methyltr_RlmN"/>
    <property type="match status" value="1"/>
</dbReference>
<feature type="binding site" evidence="14">
    <location>
        <begin position="162"/>
        <end position="163"/>
    </location>
    <ligand>
        <name>S-adenosyl-L-methionine</name>
        <dbReference type="ChEBI" id="CHEBI:59789"/>
    </ligand>
</feature>
<evidence type="ECO:0000256" key="11">
    <source>
        <dbReference type="ARBA" id="ARBA00023004"/>
    </source>
</evidence>
<comment type="catalytic activity">
    <reaction evidence="14">
        <text>adenosine(37) in tRNA + 2 reduced [2Fe-2S]-[ferredoxin] + 2 S-adenosyl-L-methionine = 2-methyladenosine(37) in tRNA + 5'-deoxyadenosine + L-methionine + 2 oxidized [2Fe-2S]-[ferredoxin] + S-adenosyl-L-homocysteine</text>
        <dbReference type="Rhea" id="RHEA:43332"/>
        <dbReference type="Rhea" id="RHEA-COMP:10000"/>
        <dbReference type="Rhea" id="RHEA-COMP:10001"/>
        <dbReference type="Rhea" id="RHEA-COMP:10162"/>
        <dbReference type="Rhea" id="RHEA-COMP:10485"/>
        <dbReference type="ChEBI" id="CHEBI:17319"/>
        <dbReference type="ChEBI" id="CHEBI:33737"/>
        <dbReference type="ChEBI" id="CHEBI:33738"/>
        <dbReference type="ChEBI" id="CHEBI:57844"/>
        <dbReference type="ChEBI" id="CHEBI:57856"/>
        <dbReference type="ChEBI" id="CHEBI:59789"/>
        <dbReference type="ChEBI" id="CHEBI:74411"/>
        <dbReference type="ChEBI" id="CHEBI:74497"/>
        <dbReference type="EC" id="2.1.1.192"/>
    </reaction>
</comment>
<feature type="binding site" evidence="14">
    <location>
        <begin position="217"/>
        <end position="219"/>
    </location>
    <ligand>
        <name>S-adenosyl-L-methionine</name>
        <dbReference type="ChEBI" id="CHEBI:59789"/>
    </ligand>
</feature>
<gene>
    <name evidence="14" type="primary">rlmN</name>
    <name evidence="16" type="ORF">ETSY1_16350</name>
</gene>
<proteinExistence type="inferred from homology"/>
<comment type="catalytic activity">
    <reaction evidence="14">
        <text>adenosine(2503) in 23S rRNA + 2 reduced [2Fe-2S]-[ferredoxin] + 2 S-adenosyl-L-methionine = 2-methyladenosine(2503) in 23S rRNA + 5'-deoxyadenosine + L-methionine + 2 oxidized [2Fe-2S]-[ferredoxin] + S-adenosyl-L-homocysteine</text>
        <dbReference type="Rhea" id="RHEA:42916"/>
        <dbReference type="Rhea" id="RHEA-COMP:10000"/>
        <dbReference type="Rhea" id="RHEA-COMP:10001"/>
        <dbReference type="Rhea" id="RHEA-COMP:10152"/>
        <dbReference type="Rhea" id="RHEA-COMP:10282"/>
        <dbReference type="ChEBI" id="CHEBI:17319"/>
        <dbReference type="ChEBI" id="CHEBI:33737"/>
        <dbReference type="ChEBI" id="CHEBI:33738"/>
        <dbReference type="ChEBI" id="CHEBI:57844"/>
        <dbReference type="ChEBI" id="CHEBI:57856"/>
        <dbReference type="ChEBI" id="CHEBI:59789"/>
        <dbReference type="ChEBI" id="CHEBI:74411"/>
        <dbReference type="ChEBI" id="CHEBI:74497"/>
        <dbReference type="EC" id="2.1.1.192"/>
    </reaction>
</comment>
<evidence type="ECO:0000256" key="3">
    <source>
        <dbReference type="ARBA" id="ARBA00022485"/>
    </source>
</evidence>
<evidence type="ECO:0000259" key="15">
    <source>
        <dbReference type="PROSITE" id="PS51918"/>
    </source>
</evidence>
<dbReference type="Gene3D" id="3.20.20.70">
    <property type="entry name" value="Aldolase class I"/>
    <property type="match status" value="1"/>
</dbReference>